<organism evidence="4 5">
    <name type="scientific">Cyclotella atomus</name>
    <dbReference type="NCBI Taxonomy" id="382360"/>
    <lineage>
        <taxon>Eukaryota</taxon>
        <taxon>Sar</taxon>
        <taxon>Stramenopiles</taxon>
        <taxon>Ochrophyta</taxon>
        <taxon>Bacillariophyta</taxon>
        <taxon>Coscinodiscophyceae</taxon>
        <taxon>Thalassiosirophycidae</taxon>
        <taxon>Stephanodiscales</taxon>
        <taxon>Stephanodiscaceae</taxon>
        <taxon>Cyclotella</taxon>
    </lineage>
</organism>
<evidence type="ECO:0000313" key="5">
    <source>
        <dbReference type="Proteomes" id="UP001530400"/>
    </source>
</evidence>
<dbReference type="InterPro" id="IPR039872">
    <property type="entry name" value="KIAA0513"/>
</dbReference>
<feature type="region of interest" description="Disordered" evidence="2">
    <location>
        <begin position="1"/>
        <end position="36"/>
    </location>
</feature>
<dbReference type="EMBL" id="JALLPJ020001171">
    <property type="protein sequence ID" value="KAL3774976.1"/>
    <property type="molecule type" value="Genomic_DNA"/>
</dbReference>
<dbReference type="AlphaFoldDB" id="A0ABD3NG09"/>
<comment type="caution">
    <text evidence="4">The sequence shown here is derived from an EMBL/GenBank/DDBJ whole genome shotgun (WGS) entry which is preliminary data.</text>
</comment>
<gene>
    <name evidence="4" type="ORF">ACHAWO_008907</name>
</gene>
<evidence type="ECO:0000259" key="3">
    <source>
        <dbReference type="Pfam" id="PF12335"/>
    </source>
</evidence>
<protein>
    <recommendedName>
        <fullName evidence="3">SBF1/SBF2 domain-containing protein</fullName>
    </recommendedName>
</protein>
<feature type="coiled-coil region" evidence="1">
    <location>
        <begin position="346"/>
        <end position="381"/>
    </location>
</feature>
<reference evidence="4 5" key="1">
    <citation type="submission" date="2024-10" db="EMBL/GenBank/DDBJ databases">
        <title>Updated reference genomes for cyclostephanoid diatoms.</title>
        <authorList>
            <person name="Roberts W.R."/>
            <person name="Alverson A.J."/>
        </authorList>
    </citation>
    <scope>NUCLEOTIDE SEQUENCE [LARGE SCALE GENOMIC DNA]</scope>
    <source>
        <strain evidence="4 5">AJA010-31</strain>
    </source>
</reference>
<evidence type="ECO:0000256" key="2">
    <source>
        <dbReference type="SAM" id="MobiDB-lite"/>
    </source>
</evidence>
<sequence>MNRFRRTGNNHQSSSSTKKRTIFSRNKSDRNSNSFHHPPLAQFDACIEACDALAASSSRQTSALVTEHEDGKQVSQEETLPECSVLVSPDGALLFTSNNENSDEKYSWTKSSSHHPTIGHEEEYESAILTGNDLTPLGDYDSNGFSARGWDADAASNALNATKGVLTCMEAFVEGLAVCQKEKSALMAGCCGKWSSGLEKVRLQHSLKLEMGGSRVGPLLADGSSLANALEEMEKYYSSCAESSSDRWREACCDEYHRQPSSSLQNDVDQGNCANNATERGEFGTRAIDESLIQGLVPKMRLAVTKAEERTRERELALSDIRSKVLDAQDNLIRQKEWSSTHWQRVKDENRRIDEVVDQQVKAQNELLQKLRLEKDAERLEVSATEGTLSDHDLWEMVKDVGSMEEFEHTGYSPRSPRKVPALNENEQADDAPPSTTIEEDELPHVPNISRASIEKESDIHELRQAALEADDLVEDAAGTLLNIMSKLDTTNRSARVSAESGLLSECNAAHQCMRSLVEMERAALQVQMERLRALEEAVAAVNVRNDIDNYIRRDKTFPGGSSRGGDNDDGGVAAALAVLNSHSDDFYDASKTNITRPIFFRGWADKGDEEDGDDEIEPDFFKAIIKVLFEKKKDGGEETDVSKREKIQDALTNLSTVLSEHSQQGSIARQAILYELNNQRSANTVIEDEHKFESLCNLFSSFLSGCGRESIDVSNAKMLMILSQTFYFATRSELDRTTRIYVKNKISSHDIWDDDFFWDQALYQCVAESLKKSGVLLNYVKPKDDESSSGQKRVKWHDLSPKEYSDAAAQVHSVVFAQLGTLSHSMMELGCGISRACNFVRRLSIRYQMPLSLRITLIQHLTKSEA</sequence>
<dbReference type="InterPro" id="IPR022096">
    <property type="entry name" value="SBF1/SBF2"/>
</dbReference>
<feature type="domain" description="SBF1/SBF2" evidence="3">
    <location>
        <begin position="646"/>
        <end position="779"/>
    </location>
</feature>
<dbReference type="PANTHER" id="PTHR13663">
    <property type="entry name" value="SIMILAR TO RIKEN CDNA 6430548M08"/>
    <property type="match status" value="1"/>
</dbReference>
<evidence type="ECO:0000313" key="4">
    <source>
        <dbReference type="EMBL" id="KAL3774976.1"/>
    </source>
</evidence>
<feature type="region of interest" description="Disordered" evidence="2">
    <location>
        <begin position="407"/>
        <end position="442"/>
    </location>
</feature>
<dbReference type="PANTHER" id="PTHR13663:SF2">
    <property type="entry name" value="SIMILAR TO RIKEN CDNA 6430548M08"/>
    <property type="match status" value="1"/>
</dbReference>
<keyword evidence="1" id="KW-0175">Coiled coil</keyword>
<proteinExistence type="predicted"/>
<accession>A0ABD3NG09</accession>
<dbReference type="Proteomes" id="UP001530400">
    <property type="component" value="Unassembled WGS sequence"/>
</dbReference>
<keyword evidence="5" id="KW-1185">Reference proteome</keyword>
<dbReference type="Pfam" id="PF12335">
    <property type="entry name" value="SBF2"/>
    <property type="match status" value="1"/>
</dbReference>
<name>A0ABD3NG09_9STRA</name>
<feature type="coiled-coil region" evidence="1">
    <location>
        <begin position="518"/>
        <end position="545"/>
    </location>
</feature>
<evidence type="ECO:0000256" key="1">
    <source>
        <dbReference type="SAM" id="Coils"/>
    </source>
</evidence>